<dbReference type="InterPro" id="IPR050727">
    <property type="entry name" value="GH43_arabinanases"/>
</dbReference>
<gene>
    <name evidence="1" type="ORF">OIH86_23975</name>
</gene>
<keyword evidence="1" id="KW-0378">Hydrolase</keyword>
<dbReference type="InterPro" id="IPR023296">
    <property type="entry name" value="Glyco_hydro_beta-prop_sf"/>
</dbReference>
<dbReference type="GO" id="GO:0016787">
    <property type="term" value="F:hydrolase activity"/>
    <property type="evidence" value="ECO:0007669"/>
    <property type="project" value="UniProtKB-KW"/>
</dbReference>
<dbReference type="EMBL" id="JAOYEY010000051">
    <property type="protein sequence ID" value="MCV9888717.1"/>
    <property type="molecule type" value="Genomic_DNA"/>
</dbReference>
<dbReference type="SUPFAM" id="SSF75005">
    <property type="entry name" value="Arabinanase/levansucrase/invertase"/>
    <property type="match status" value="1"/>
</dbReference>
<dbReference type="RefSeq" id="WP_264144758.1">
    <property type="nucleotide sequence ID" value="NZ_JAOYEY010000051.1"/>
</dbReference>
<dbReference type="PANTHER" id="PTHR43301">
    <property type="entry name" value="ARABINAN ENDO-1,5-ALPHA-L-ARABINOSIDASE"/>
    <property type="match status" value="1"/>
</dbReference>
<protein>
    <submittedName>
        <fullName evidence="1">Glycoside hydrolase family 43 protein</fullName>
    </submittedName>
</protein>
<sequence length="160" mass="18235">MPQKQDYEGYVFSYFTGEGYTNGEQIYFALSEGNNPLKWNELNNGAPAITSNLGEKGLRDPFIIRSPEGDKFYLIATDLKVNGDWNWDRAQRSGSRSIMVWESTDLINWSEQRMVEVAPPEAGNTWAPEIFYDDTTGEYVVFWASNSMTMPIIVAQLIIK</sequence>
<accession>A0ABT3DQ12</accession>
<dbReference type="Gene3D" id="2.115.10.20">
    <property type="entry name" value="Glycosyl hydrolase domain, family 43"/>
    <property type="match status" value="1"/>
</dbReference>
<proteinExistence type="predicted"/>
<reference evidence="1 2" key="1">
    <citation type="submission" date="2022-10" db="EMBL/GenBank/DDBJ databases">
        <title>Draft genome assembly of moderately radiation resistant bacterium Metabacillus halosaccharovorans.</title>
        <authorList>
            <person name="Pal S."/>
            <person name="Gopinathan A."/>
        </authorList>
    </citation>
    <scope>NUCLEOTIDE SEQUENCE [LARGE SCALE GENOMIC DNA]</scope>
    <source>
        <strain evidence="1 2">VITHBRA001</strain>
    </source>
</reference>
<name>A0ABT3DQ12_9BACI</name>
<dbReference type="CDD" id="cd08983">
    <property type="entry name" value="GH43_Bt3655-like"/>
    <property type="match status" value="1"/>
</dbReference>
<organism evidence="1 2">
    <name type="scientific">Metabacillus halosaccharovorans</name>
    <dbReference type="NCBI Taxonomy" id="930124"/>
    <lineage>
        <taxon>Bacteria</taxon>
        <taxon>Bacillati</taxon>
        <taxon>Bacillota</taxon>
        <taxon>Bacilli</taxon>
        <taxon>Bacillales</taxon>
        <taxon>Bacillaceae</taxon>
        <taxon>Metabacillus</taxon>
    </lineage>
</organism>
<evidence type="ECO:0000313" key="2">
    <source>
        <dbReference type="Proteomes" id="UP001526147"/>
    </source>
</evidence>
<comment type="caution">
    <text evidence="1">The sequence shown here is derived from an EMBL/GenBank/DDBJ whole genome shotgun (WGS) entry which is preliminary data.</text>
</comment>
<dbReference type="Proteomes" id="UP001526147">
    <property type="component" value="Unassembled WGS sequence"/>
</dbReference>
<evidence type="ECO:0000313" key="1">
    <source>
        <dbReference type="EMBL" id="MCV9888717.1"/>
    </source>
</evidence>
<keyword evidence="2" id="KW-1185">Reference proteome</keyword>
<dbReference type="PANTHER" id="PTHR43301:SF3">
    <property type="entry name" value="ARABINAN ENDO-1,5-ALPHA-L-ARABINOSIDASE A-RELATED"/>
    <property type="match status" value="1"/>
</dbReference>